<dbReference type="Proteomes" id="UP000515154">
    <property type="component" value="Linkage group LG7"/>
</dbReference>
<gene>
    <name evidence="2" type="primary">LOC118764170</name>
</gene>
<accession>A0A7E6EZF8</accession>
<proteinExistence type="predicted"/>
<evidence type="ECO:0000313" key="2">
    <source>
        <dbReference type="RefSeq" id="XP_036360400.1"/>
    </source>
</evidence>
<protein>
    <submittedName>
        <fullName evidence="2">Uncharacterized protein LOC118764170</fullName>
    </submittedName>
</protein>
<name>A0A7E6EZF8_9MOLL</name>
<dbReference type="RefSeq" id="XP_036360400.1">
    <property type="nucleotide sequence ID" value="XM_036504507.1"/>
</dbReference>
<dbReference type="KEGG" id="osn:118764170"/>
<sequence>MDATYAWWLLNHAYIWQRWIRYLTLPVQPLLVQIIGHHQSNCFINNPLSSNPYTDRCDLCENITDVRQDSQMQFLSPLLIRNAGSKMCFDDIQRFVSHEISHSKQNTSSLHLSVAVLEELSKVFNPDIKHLLTDNAKSQHKWVSRDYRSGHVLRQVFPWTNYLLKNIEIGVEKLLVIDGVKRPWYKMDILEIFDLGPIIYLQSCSEKEAKFYPINSCSNQCSPLPSIKLQASDIVIWHSALWEPEFHPVAGSKELSLAVLAAAN</sequence>
<organism evidence="1 2">
    <name type="scientific">Octopus sinensis</name>
    <name type="common">East Asian common octopus</name>
    <dbReference type="NCBI Taxonomy" id="2607531"/>
    <lineage>
        <taxon>Eukaryota</taxon>
        <taxon>Metazoa</taxon>
        <taxon>Spiralia</taxon>
        <taxon>Lophotrochozoa</taxon>
        <taxon>Mollusca</taxon>
        <taxon>Cephalopoda</taxon>
        <taxon>Coleoidea</taxon>
        <taxon>Octopodiformes</taxon>
        <taxon>Octopoda</taxon>
        <taxon>Incirrata</taxon>
        <taxon>Octopodidae</taxon>
        <taxon>Octopus</taxon>
    </lineage>
</organism>
<dbReference type="AlphaFoldDB" id="A0A7E6EZF8"/>
<keyword evidence="1" id="KW-1185">Reference proteome</keyword>
<reference evidence="2" key="1">
    <citation type="submission" date="2025-08" db="UniProtKB">
        <authorList>
            <consortium name="RefSeq"/>
        </authorList>
    </citation>
    <scope>IDENTIFICATION</scope>
</reference>
<evidence type="ECO:0000313" key="1">
    <source>
        <dbReference type="Proteomes" id="UP000515154"/>
    </source>
</evidence>